<proteinExistence type="predicted"/>
<evidence type="ECO:0000313" key="4">
    <source>
        <dbReference type="Proteomes" id="UP000232453"/>
    </source>
</evidence>
<reference evidence="2 5" key="1">
    <citation type="submission" date="2020-07" db="EMBL/GenBank/DDBJ databases">
        <title>Sequencing the genomes of 1000 actinobacteria strains.</title>
        <authorList>
            <person name="Klenk H.-P."/>
        </authorList>
    </citation>
    <scope>NUCLEOTIDE SEQUENCE [LARGE SCALE GENOMIC DNA]</scope>
    <source>
        <strain evidence="3 4">DSM 44104</strain>
        <strain evidence="2 5">DSM 44749</strain>
    </source>
</reference>
<keyword evidence="1" id="KW-1133">Transmembrane helix</keyword>
<feature type="transmembrane region" description="Helical" evidence="1">
    <location>
        <begin position="61"/>
        <end position="82"/>
    </location>
</feature>
<keyword evidence="1" id="KW-0812">Transmembrane</keyword>
<organism evidence="2 5">
    <name type="scientific">Pseudonocardia alni</name>
    <name type="common">Amycolata alni</name>
    <dbReference type="NCBI Taxonomy" id="33907"/>
    <lineage>
        <taxon>Bacteria</taxon>
        <taxon>Bacillati</taxon>
        <taxon>Actinomycetota</taxon>
        <taxon>Actinomycetes</taxon>
        <taxon>Pseudonocardiales</taxon>
        <taxon>Pseudonocardiaceae</taxon>
        <taxon>Pseudonocardia</taxon>
    </lineage>
</organism>
<evidence type="ECO:0000313" key="5">
    <source>
        <dbReference type="Proteomes" id="UP000549695"/>
    </source>
</evidence>
<name>A0A852VZA8_PSEA5</name>
<dbReference type="Proteomes" id="UP000232453">
    <property type="component" value="Unassembled WGS sequence"/>
</dbReference>
<gene>
    <name evidence="3" type="ORF">ATL51_4035</name>
    <name evidence="2" type="ORF">HDA37_002418</name>
</gene>
<feature type="transmembrane region" description="Helical" evidence="1">
    <location>
        <begin position="22"/>
        <end position="49"/>
    </location>
</feature>
<dbReference type="AlphaFoldDB" id="A0A852VZA8"/>
<protein>
    <submittedName>
        <fullName evidence="2">Uncharacterized protein</fullName>
    </submittedName>
</protein>
<dbReference type="RefSeq" id="WP_073577539.1">
    <property type="nucleotide sequence ID" value="NZ_BAAAJZ010000001.1"/>
</dbReference>
<dbReference type="GeneID" id="98052185"/>
<evidence type="ECO:0000313" key="3">
    <source>
        <dbReference type="EMBL" id="PKB32312.1"/>
    </source>
</evidence>
<keyword evidence="1" id="KW-0472">Membrane</keyword>
<dbReference type="Proteomes" id="UP000549695">
    <property type="component" value="Unassembled WGS sequence"/>
</dbReference>
<evidence type="ECO:0000256" key="1">
    <source>
        <dbReference type="SAM" id="Phobius"/>
    </source>
</evidence>
<accession>A0AA44URL5</accession>
<evidence type="ECO:0000313" key="2">
    <source>
        <dbReference type="EMBL" id="NYG02133.1"/>
    </source>
</evidence>
<dbReference type="EMBL" id="JACCCZ010000001">
    <property type="protein sequence ID" value="NYG02133.1"/>
    <property type="molecule type" value="Genomic_DNA"/>
</dbReference>
<accession>A0A852VZA8</accession>
<comment type="caution">
    <text evidence="2">The sequence shown here is derived from an EMBL/GenBank/DDBJ whole genome shotgun (WGS) entry which is preliminary data.</text>
</comment>
<keyword evidence="5" id="KW-1185">Reference proteome</keyword>
<dbReference type="EMBL" id="PHUJ01000003">
    <property type="protein sequence ID" value="PKB32312.1"/>
    <property type="molecule type" value="Genomic_DNA"/>
</dbReference>
<sequence>MSTTTRTSPVGVRDRARSVARILFLTAMAVFVLIGAALVVLQALGVVLMRPALVSGASDVLLVPAIGAAVVFGLIAFAGGYLEDREPAEDASTGD</sequence>